<dbReference type="GO" id="GO:0009903">
    <property type="term" value="P:chloroplast avoidance movement"/>
    <property type="evidence" value="ECO:0007669"/>
    <property type="project" value="TreeGrafter"/>
</dbReference>
<dbReference type="EMBL" id="JAGKQH010000003">
    <property type="protein sequence ID" value="KAG6603913.1"/>
    <property type="molecule type" value="Genomic_DNA"/>
</dbReference>
<feature type="compositionally biased region" description="Polar residues" evidence="3">
    <location>
        <begin position="189"/>
        <end position="198"/>
    </location>
</feature>
<evidence type="ECO:0000313" key="5">
    <source>
        <dbReference type="Proteomes" id="UP000685013"/>
    </source>
</evidence>
<dbReference type="PANTHER" id="PTHR32054">
    <property type="entry name" value="HEAVY CHAIN, PUTATIVE, EXPRESSED-RELATED-RELATED"/>
    <property type="match status" value="1"/>
</dbReference>
<organism evidence="4 5">
    <name type="scientific">Cucurbita argyrosperma subsp. sororia</name>
    <dbReference type="NCBI Taxonomy" id="37648"/>
    <lineage>
        <taxon>Eukaryota</taxon>
        <taxon>Viridiplantae</taxon>
        <taxon>Streptophyta</taxon>
        <taxon>Embryophyta</taxon>
        <taxon>Tracheophyta</taxon>
        <taxon>Spermatophyta</taxon>
        <taxon>Magnoliopsida</taxon>
        <taxon>eudicotyledons</taxon>
        <taxon>Gunneridae</taxon>
        <taxon>Pentapetalae</taxon>
        <taxon>rosids</taxon>
        <taxon>fabids</taxon>
        <taxon>Cucurbitales</taxon>
        <taxon>Cucurbitaceae</taxon>
        <taxon>Cucurbiteae</taxon>
        <taxon>Cucurbita</taxon>
    </lineage>
</organism>
<comment type="caution">
    <text evidence="4">The sequence shown here is derived from an EMBL/GenBank/DDBJ whole genome shotgun (WGS) entry which is preliminary data.</text>
</comment>
<feature type="region of interest" description="Disordered" evidence="3">
    <location>
        <begin position="212"/>
        <end position="233"/>
    </location>
</feature>
<evidence type="ECO:0000256" key="3">
    <source>
        <dbReference type="SAM" id="MobiDB-lite"/>
    </source>
</evidence>
<evidence type="ECO:0000313" key="4">
    <source>
        <dbReference type="EMBL" id="KAG6603913.1"/>
    </source>
</evidence>
<sequence length="284" mass="31337">MQCIRFPVRCLGLNDLVPQYCANNSQSNSCFPAHSKLQTPTPLKPATHPIHLFTPPQPDNVHYNFPTPGGFGGRAAATMDGEDGGGRLVVRGRAEIDTRAPFKSVKEAVMLFGERVLVGEIYGNKIKEMAESGESRSRVGALTAELEGTKERLEKAKEENGLLSFCLQSLTDELDRTKQELHKLKATDQQKPQLSPPTTIHPDVDEDLKFVENEKESSSNNNTPQHNKRCVKFASPPDLDRVIVCKDKLLARKSSPPASANTPTRSKKKNLVPLVGWLFAKKKG</sequence>
<evidence type="ECO:0000256" key="1">
    <source>
        <dbReference type="ARBA" id="ARBA00005485"/>
    </source>
</evidence>
<evidence type="ECO:0000256" key="2">
    <source>
        <dbReference type="ARBA" id="ARBA00023054"/>
    </source>
</evidence>
<dbReference type="Proteomes" id="UP000685013">
    <property type="component" value="Chromosome 3"/>
</dbReference>
<comment type="similarity">
    <text evidence="1">Belongs to the WEB family.</text>
</comment>
<dbReference type="AlphaFoldDB" id="A0AAV6NW07"/>
<name>A0AAV6NW07_9ROSI</name>
<keyword evidence="5" id="KW-1185">Reference proteome</keyword>
<reference evidence="4 5" key="1">
    <citation type="journal article" date="2021" name="Hortic Res">
        <title>The domestication of Cucurbita argyrosperma as revealed by the genome of its wild relative.</title>
        <authorList>
            <person name="Barrera-Redondo J."/>
            <person name="Sanchez-de la Vega G."/>
            <person name="Aguirre-Liguori J.A."/>
            <person name="Castellanos-Morales G."/>
            <person name="Gutierrez-Guerrero Y.T."/>
            <person name="Aguirre-Dugua X."/>
            <person name="Aguirre-Planter E."/>
            <person name="Tenaillon M.I."/>
            <person name="Lira-Saade R."/>
            <person name="Eguiarte L.E."/>
        </authorList>
    </citation>
    <scope>NUCLEOTIDE SEQUENCE [LARGE SCALE GENOMIC DNA]</scope>
    <source>
        <strain evidence="4">JBR-2021</strain>
    </source>
</reference>
<dbReference type="GO" id="GO:0005829">
    <property type="term" value="C:cytosol"/>
    <property type="evidence" value="ECO:0007669"/>
    <property type="project" value="TreeGrafter"/>
</dbReference>
<feature type="region of interest" description="Disordered" evidence="3">
    <location>
        <begin position="184"/>
        <end position="203"/>
    </location>
</feature>
<gene>
    <name evidence="4" type="ORF">SDJN03_04522</name>
</gene>
<feature type="non-terminal residue" evidence="4">
    <location>
        <position position="1"/>
    </location>
</feature>
<accession>A0AAV6NW07</accession>
<proteinExistence type="inferred from homology"/>
<keyword evidence="2" id="KW-0175">Coiled coil</keyword>
<dbReference type="PANTHER" id="PTHR32054:SF23">
    <property type="entry name" value="WEB FAMILY PLANT PROTEIN"/>
    <property type="match status" value="1"/>
</dbReference>
<protein>
    <submittedName>
        <fullName evidence="4">WEB family protein</fullName>
    </submittedName>
</protein>
<dbReference type="GO" id="GO:0009904">
    <property type="term" value="P:chloroplast accumulation movement"/>
    <property type="evidence" value="ECO:0007669"/>
    <property type="project" value="TreeGrafter"/>
</dbReference>